<accession>A0A917G7A1</accession>
<comment type="subcellular location">
    <subcellularLocation>
        <location evidence="1">Cell envelope</location>
    </subcellularLocation>
</comment>
<feature type="domain" description="Periplasmic binding protein" evidence="3">
    <location>
        <begin position="20"/>
        <end position="261"/>
    </location>
</feature>
<keyword evidence="5" id="KW-1185">Reference proteome</keyword>
<sequence>MAAGSADTPKLTIAMITHGVPGNAFWDVVQKGAEAAAAKDNVELRYTSDPQAPNQANLVQSAIDSKVDGIAVTLAKPDAMKPAVAAAEAAGIPVVGLNSGLSTYKEMGVQQYFGQDEDIAGQSAGERLAQDGAKKVLCVVHEQGNVSLEARCAGIAQKMPGAVVESFYVNSQDMPSVEALLTAKLQQDPTFDTIATLDSSIGHVAVQSKAATGVDAKIVTFGIDAETVKEIRNGDVVWANDQQPFLQGYLAVDSLWLYLNNGNTIGGGEAVLTGPAFIDESNIDAVADYAAAGTR</sequence>
<evidence type="ECO:0000313" key="4">
    <source>
        <dbReference type="EMBL" id="GGG26403.1"/>
    </source>
</evidence>
<dbReference type="GO" id="GO:0030246">
    <property type="term" value="F:carbohydrate binding"/>
    <property type="evidence" value="ECO:0007669"/>
    <property type="project" value="TreeGrafter"/>
</dbReference>
<evidence type="ECO:0000313" key="5">
    <source>
        <dbReference type="Proteomes" id="UP000654257"/>
    </source>
</evidence>
<dbReference type="EMBL" id="BMCU01000006">
    <property type="protein sequence ID" value="GGG26403.1"/>
    <property type="molecule type" value="Genomic_DNA"/>
</dbReference>
<dbReference type="Pfam" id="PF13407">
    <property type="entry name" value="Peripla_BP_4"/>
    <property type="match status" value="1"/>
</dbReference>
<dbReference type="Proteomes" id="UP000654257">
    <property type="component" value="Unassembled WGS sequence"/>
</dbReference>
<proteinExistence type="inferred from homology"/>
<reference evidence="4" key="1">
    <citation type="journal article" date="2014" name="Int. J. Syst. Evol. Microbiol.">
        <title>Complete genome sequence of Corynebacterium casei LMG S-19264T (=DSM 44701T), isolated from a smear-ripened cheese.</title>
        <authorList>
            <consortium name="US DOE Joint Genome Institute (JGI-PGF)"/>
            <person name="Walter F."/>
            <person name="Albersmeier A."/>
            <person name="Kalinowski J."/>
            <person name="Ruckert C."/>
        </authorList>
    </citation>
    <scope>NUCLEOTIDE SEQUENCE</scope>
    <source>
        <strain evidence="4">CCM 7905</strain>
    </source>
</reference>
<dbReference type="InterPro" id="IPR025997">
    <property type="entry name" value="SBP_2_dom"/>
</dbReference>
<dbReference type="InterPro" id="IPR028082">
    <property type="entry name" value="Peripla_BP_I"/>
</dbReference>
<evidence type="ECO:0000256" key="1">
    <source>
        <dbReference type="ARBA" id="ARBA00004196"/>
    </source>
</evidence>
<dbReference type="PANTHER" id="PTHR30036">
    <property type="entry name" value="D-XYLOSE-BINDING PERIPLASMIC PROTEIN"/>
    <property type="match status" value="1"/>
</dbReference>
<dbReference type="AlphaFoldDB" id="A0A917G7A1"/>
<dbReference type="GO" id="GO:0030288">
    <property type="term" value="C:outer membrane-bounded periplasmic space"/>
    <property type="evidence" value="ECO:0007669"/>
    <property type="project" value="TreeGrafter"/>
</dbReference>
<protein>
    <submittedName>
        <fullName evidence="4">Sugar ABC transporter substrate-binding protein</fullName>
    </submittedName>
</protein>
<comment type="similarity">
    <text evidence="2">Belongs to the bacterial solute-binding protein 2 family.</text>
</comment>
<name>A0A917G7A1_9NOCA</name>
<comment type="caution">
    <text evidence="4">The sequence shown here is derived from an EMBL/GenBank/DDBJ whole genome shotgun (WGS) entry which is preliminary data.</text>
</comment>
<dbReference type="Gene3D" id="3.40.50.2300">
    <property type="match status" value="2"/>
</dbReference>
<reference evidence="4" key="2">
    <citation type="submission" date="2020-09" db="EMBL/GenBank/DDBJ databases">
        <authorList>
            <person name="Sun Q."/>
            <person name="Sedlacek I."/>
        </authorList>
    </citation>
    <scope>NUCLEOTIDE SEQUENCE</scope>
    <source>
        <strain evidence="4">CCM 7905</strain>
    </source>
</reference>
<organism evidence="4 5">
    <name type="scientific">Rhodococcoides trifolii</name>
    <dbReference type="NCBI Taxonomy" id="908250"/>
    <lineage>
        <taxon>Bacteria</taxon>
        <taxon>Bacillati</taxon>
        <taxon>Actinomycetota</taxon>
        <taxon>Actinomycetes</taxon>
        <taxon>Mycobacteriales</taxon>
        <taxon>Nocardiaceae</taxon>
        <taxon>Rhodococcoides</taxon>
    </lineage>
</organism>
<gene>
    <name evidence="4" type="ORF">GCM10007304_45290</name>
</gene>
<dbReference type="SUPFAM" id="SSF53822">
    <property type="entry name" value="Periplasmic binding protein-like I"/>
    <property type="match status" value="1"/>
</dbReference>
<dbReference type="InterPro" id="IPR050555">
    <property type="entry name" value="Bact_Solute-Bind_Prot2"/>
</dbReference>
<dbReference type="PANTHER" id="PTHR30036:SF7">
    <property type="entry name" value="ABC TRANSPORTER PERIPLASMIC-BINDING PROTEIN YPHF"/>
    <property type="match status" value="1"/>
</dbReference>
<evidence type="ECO:0000259" key="3">
    <source>
        <dbReference type="Pfam" id="PF13407"/>
    </source>
</evidence>
<evidence type="ECO:0000256" key="2">
    <source>
        <dbReference type="ARBA" id="ARBA00007639"/>
    </source>
</evidence>